<dbReference type="EMBL" id="AP017424">
    <property type="protein sequence ID" value="BAU82869.1"/>
    <property type="molecule type" value="Genomic_DNA"/>
</dbReference>
<accession>A0A160NW08</accession>
<dbReference type="GO" id="GO:0003700">
    <property type="term" value="F:DNA-binding transcription factor activity"/>
    <property type="evidence" value="ECO:0007669"/>
    <property type="project" value="InterPro"/>
</dbReference>
<dbReference type="InterPro" id="IPR018060">
    <property type="entry name" value="HTH_AraC"/>
</dbReference>
<evidence type="ECO:0000259" key="4">
    <source>
        <dbReference type="PROSITE" id="PS01124"/>
    </source>
</evidence>
<dbReference type="Gene3D" id="1.10.10.60">
    <property type="entry name" value="Homeodomain-like"/>
    <property type="match status" value="1"/>
</dbReference>
<dbReference type="GO" id="GO:0043565">
    <property type="term" value="F:sequence-specific DNA binding"/>
    <property type="evidence" value="ECO:0007669"/>
    <property type="project" value="InterPro"/>
</dbReference>
<dbReference type="KEGG" id="slau:SLA_1931"/>
<dbReference type="PANTHER" id="PTHR46796:SF15">
    <property type="entry name" value="BLL1074 PROTEIN"/>
    <property type="match status" value="1"/>
</dbReference>
<dbReference type="SMART" id="SM00342">
    <property type="entry name" value="HTH_ARAC"/>
    <property type="match status" value="1"/>
</dbReference>
<dbReference type="RefSeq" id="WP_359874500.1">
    <property type="nucleotide sequence ID" value="NZ_JBEYHT010000008.1"/>
</dbReference>
<keyword evidence="3" id="KW-0804">Transcription</keyword>
<organism evidence="5 6">
    <name type="scientific">Streptomyces laurentii</name>
    <dbReference type="NCBI Taxonomy" id="39478"/>
    <lineage>
        <taxon>Bacteria</taxon>
        <taxon>Bacillati</taxon>
        <taxon>Actinomycetota</taxon>
        <taxon>Actinomycetes</taxon>
        <taxon>Kitasatosporales</taxon>
        <taxon>Streptomycetaceae</taxon>
        <taxon>Streptomyces</taxon>
    </lineage>
</organism>
<feature type="domain" description="HTH araC/xylS-type" evidence="4">
    <location>
        <begin position="181"/>
        <end position="279"/>
    </location>
</feature>
<evidence type="ECO:0000256" key="1">
    <source>
        <dbReference type="ARBA" id="ARBA00023015"/>
    </source>
</evidence>
<evidence type="ECO:0000313" key="6">
    <source>
        <dbReference type="Proteomes" id="UP000217676"/>
    </source>
</evidence>
<evidence type="ECO:0000256" key="3">
    <source>
        <dbReference type="ARBA" id="ARBA00023163"/>
    </source>
</evidence>
<dbReference type="PANTHER" id="PTHR46796">
    <property type="entry name" value="HTH-TYPE TRANSCRIPTIONAL ACTIVATOR RHAS-RELATED"/>
    <property type="match status" value="1"/>
</dbReference>
<name>A0A160NW08_STRLU</name>
<proteinExistence type="predicted"/>
<protein>
    <recommendedName>
        <fullName evidence="4">HTH araC/xylS-type domain-containing protein</fullName>
    </recommendedName>
</protein>
<dbReference type="Pfam" id="PF12833">
    <property type="entry name" value="HTH_18"/>
    <property type="match status" value="1"/>
</dbReference>
<evidence type="ECO:0000256" key="2">
    <source>
        <dbReference type="ARBA" id="ARBA00023125"/>
    </source>
</evidence>
<keyword evidence="6" id="KW-1185">Reference proteome</keyword>
<dbReference type="AlphaFoldDB" id="A0A160NW08"/>
<evidence type="ECO:0000313" key="5">
    <source>
        <dbReference type="EMBL" id="BAU82869.1"/>
    </source>
</evidence>
<gene>
    <name evidence="5" type="ORF">SLA_1931</name>
</gene>
<keyword evidence="1" id="KW-0805">Transcription regulation</keyword>
<keyword evidence="2" id="KW-0238">DNA-binding</keyword>
<dbReference type="PROSITE" id="PS01124">
    <property type="entry name" value="HTH_ARAC_FAMILY_2"/>
    <property type="match status" value="1"/>
</dbReference>
<dbReference type="InterPro" id="IPR050204">
    <property type="entry name" value="AraC_XylS_family_regulators"/>
</dbReference>
<reference evidence="5 6" key="1">
    <citation type="journal article" date="2016" name="Genome Announc.">
        <title>Complete Genome Sequence of Thiostrepton-Producing Streptomyces laurentii ATCC 31255.</title>
        <authorList>
            <person name="Doi K."/>
            <person name="Fujino Y."/>
            <person name="Nagayoshi Y."/>
            <person name="Ohshima T."/>
            <person name="Ogata S."/>
        </authorList>
    </citation>
    <scope>NUCLEOTIDE SEQUENCE [LARGE SCALE GENOMIC DNA]</scope>
    <source>
        <strain evidence="5 6">ATCC 31255</strain>
    </source>
</reference>
<sequence>MVRHRVCTGGGRCEWFIKAPDARLRAGIGPYRGFRARAGVPQDRLVLPSGRVSLLIGLGGELRVGGGGTTAGAGAGAGTARHTSVVSGLHTRARVLGHGGELHGVELALAPWAAYRLFGGASLAELGDVLTDPEDVLGARCRTLGERLADAPGWAERFALLDETLLAWTADAAPAHTVAPAVLEAWRLLHQAQGHMRIGEVADRTGWSLRHLESRFREQIGLTPKRLARVLRLRRAVGELTAGHGPAHTAAVCGFFDQSHLGREFNALTGMPPGRWLAAGGTENAAWITG</sequence>
<dbReference type="Proteomes" id="UP000217676">
    <property type="component" value="Chromosome"/>
</dbReference>